<dbReference type="RefSeq" id="WP_148951045.1">
    <property type="nucleotide sequence ID" value="NZ_VTES01000011.1"/>
</dbReference>
<gene>
    <name evidence="2" type="ORF">FZD47_24050</name>
</gene>
<dbReference type="Proteomes" id="UP000323732">
    <property type="component" value="Unassembled WGS sequence"/>
</dbReference>
<keyword evidence="1" id="KW-0472">Membrane</keyword>
<reference evidence="2 3" key="1">
    <citation type="submission" date="2019-08" db="EMBL/GenBank/DDBJ databases">
        <title>Bacillus genomes from the desert of Cuatro Cienegas, Coahuila.</title>
        <authorList>
            <person name="Olmedo-Alvarez G."/>
        </authorList>
    </citation>
    <scope>NUCLEOTIDE SEQUENCE [LARGE SCALE GENOMIC DNA]</scope>
    <source>
        <strain evidence="2 3">CH37_1T</strain>
    </source>
</reference>
<name>A0A5D4S815_9BACI</name>
<evidence type="ECO:0000313" key="2">
    <source>
        <dbReference type="EMBL" id="TYS57912.1"/>
    </source>
</evidence>
<protein>
    <submittedName>
        <fullName evidence="2">Uncharacterized protein</fullName>
    </submittedName>
</protein>
<dbReference type="AlphaFoldDB" id="A0A5D4S815"/>
<feature type="transmembrane region" description="Helical" evidence="1">
    <location>
        <begin position="127"/>
        <end position="144"/>
    </location>
</feature>
<accession>A0A5D4S815</accession>
<keyword evidence="1" id="KW-0812">Transmembrane</keyword>
<evidence type="ECO:0000256" key="1">
    <source>
        <dbReference type="SAM" id="Phobius"/>
    </source>
</evidence>
<organism evidence="2 3">
    <name type="scientific">Bacillus infantis</name>
    <dbReference type="NCBI Taxonomy" id="324767"/>
    <lineage>
        <taxon>Bacteria</taxon>
        <taxon>Bacillati</taxon>
        <taxon>Bacillota</taxon>
        <taxon>Bacilli</taxon>
        <taxon>Bacillales</taxon>
        <taxon>Bacillaceae</taxon>
        <taxon>Bacillus</taxon>
    </lineage>
</organism>
<comment type="caution">
    <text evidence="2">The sequence shown here is derived from an EMBL/GenBank/DDBJ whole genome shotgun (WGS) entry which is preliminary data.</text>
</comment>
<keyword evidence="1" id="KW-1133">Transmembrane helix</keyword>
<proteinExistence type="predicted"/>
<evidence type="ECO:0000313" key="3">
    <source>
        <dbReference type="Proteomes" id="UP000323732"/>
    </source>
</evidence>
<dbReference type="EMBL" id="VTES01000011">
    <property type="protein sequence ID" value="TYS57912.1"/>
    <property type="molecule type" value="Genomic_DNA"/>
</dbReference>
<sequence>MLNDIEKQILNDVFEMQFNHGPILKLNDYDLLEKSNPDHKVKWNEFTSYILKLRSMGYLKFDDNILTTGGRQNQKYRNNVLNVRTEGLEIDKEGIAFVVKERETLKDKVVEGLRNTGRSFFTQLRDGLIGFVVGLIVAWLTGLIS</sequence>